<evidence type="ECO:0000256" key="1">
    <source>
        <dbReference type="SAM" id="MobiDB-lite"/>
    </source>
</evidence>
<reference evidence="2 3" key="1">
    <citation type="journal article" date="2015" name="Mol. Plant Microbe Interact.">
        <title>Comparative Genomic Analysis of Pseudomonas chlororaphis PCL1606 Reveals New Insight into Antifungal Compounds Involved in Biocontrol.</title>
        <authorList>
            <person name="Calderon C.E."/>
            <person name="Ramos C."/>
            <person name="de Vicente A."/>
            <person name="Cazorla F.M."/>
        </authorList>
    </citation>
    <scope>NUCLEOTIDE SEQUENCE [LARGE SCALE GENOMIC DNA]</scope>
    <source>
        <strain evidence="2 3">PCL1606</strain>
    </source>
</reference>
<evidence type="ECO:0000313" key="2">
    <source>
        <dbReference type="EMBL" id="AKA23924.1"/>
    </source>
</evidence>
<feature type="region of interest" description="Disordered" evidence="1">
    <location>
        <begin position="143"/>
        <end position="163"/>
    </location>
</feature>
<organism evidence="2 3">
    <name type="scientific">Pseudomonas chlororaphis</name>
    <dbReference type="NCBI Taxonomy" id="587753"/>
    <lineage>
        <taxon>Bacteria</taxon>
        <taxon>Pseudomonadati</taxon>
        <taxon>Pseudomonadota</taxon>
        <taxon>Gammaproteobacteria</taxon>
        <taxon>Pseudomonadales</taxon>
        <taxon>Pseudomonadaceae</taxon>
        <taxon>Pseudomonas</taxon>
    </lineage>
</organism>
<dbReference type="EMBL" id="CP011110">
    <property type="protein sequence ID" value="AKA23924.1"/>
    <property type="molecule type" value="Genomic_DNA"/>
</dbReference>
<protein>
    <submittedName>
        <fullName evidence="2">Uncharacterized protein</fullName>
    </submittedName>
</protein>
<dbReference type="PATRIC" id="fig|587753.10.peg.2467"/>
<gene>
    <name evidence="2" type="ORF">PCL1606_24710</name>
</gene>
<dbReference type="AlphaFoldDB" id="A0A0D5XYY6"/>
<dbReference type="Proteomes" id="UP000032748">
    <property type="component" value="Chromosome"/>
</dbReference>
<name>A0A0D5XYY6_9PSED</name>
<proteinExistence type="predicted"/>
<dbReference type="KEGG" id="pcz:PCL1606_24710"/>
<accession>A0A0D5XYY6</accession>
<evidence type="ECO:0000313" key="3">
    <source>
        <dbReference type="Proteomes" id="UP000032748"/>
    </source>
</evidence>
<sequence length="227" mass="23667">MPFGKVAGIRDENRAGRCTEEFATGSPRPVVVRIGSEAGLLADGAPVVRLANDAPSRRLAVALHRSSPFTVAGAAAAYRVPVLASADAEEPRKRKATQSLQAGQCPCRAGTCENENPCQLTPLPRPCSPTRLVTGALHRVKRETGASQAQGLDQSGAAPATVSERRIRSTVPAVRHGKAILAGQAPAPPLASPETGPPYSHDNPRWAGAVDSPRACLAGFCCARSNR</sequence>